<dbReference type="InterPro" id="IPR050620">
    <property type="entry name" value="Thioredoxin_H-type-like"/>
</dbReference>
<dbReference type="InterPro" id="IPR013766">
    <property type="entry name" value="Thioredoxin_domain"/>
</dbReference>
<keyword evidence="3" id="KW-1185">Reference proteome</keyword>
<proteinExistence type="predicted"/>
<dbReference type="PANTHER" id="PTHR10438:SF434">
    <property type="entry name" value="THIOREDOXIN H9"/>
    <property type="match status" value="1"/>
</dbReference>
<reference evidence="2" key="1">
    <citation type="submission" date="2023-02" db="EMBL/GenBank/DDBJ databases">
        <title>Genome of toxic invasive species Heracleum sosnowskyi carries increased number of genes despite the absence of recent whole-genome duplications.</title>
        <authorList>
            <person name="Schelkunov M."/>
            <person name="Shtratnikova V."/>
            <person name="Makarenko M."/>
            <person name="Klepikova A."/>
            <person name="Omelchenko D."/>
            <person name="Novikova G."/>
            <person name="Obukhova E."/>
            <person name="Bogdanov V."/>
            <person name="Penin A."/>
            <person name="Logacheva M."/>
        </authorList>
    </citation>
    <scope>NUCLEOTIDE SEQUENCE</scope>
    <source>
        <strain evidence="2">Hsosn_3</strain>
        <tissue evidence="2">Leaf</tissue>
    </source>
</reference>
<dbReference type="CDD" id="cd02947">
    <property type="entry name" value="TRX_family"/>
    <property type="match status" value="1"/>
</dbReference>
<evidence type="ECO:0000259" key="1">
    <source>
        <dbReference type="PROSITE" id="PS51352"/>
    </source>
</evidence>
<dbReference type="EMBL" id="JAUIZM010000031">
    <property type="protein sequence ID" value="KAK1351506.1"/>
    <property type="molecule type" value="Genomic_DNA"/>
</dbReference>
<gene>
    <name evidence="2" type="ORF">POM88_054193</name>
</gene>
<comment type="caution">
    <text evidence="2">The sequence shown here is derived from an EMBL/GenBank/DDBJ whole genome shotgun (WGS) entry which is preliminary data.</text>
</comment>
<name>A0AAD8GP26_9APIA</name>
<dbReference type="Gene3D" id="3.40.30.10">
    <property type="entry name" value="Glutaredoxin"/>
    <property type="match status" value="1"/>
</dbReference>
<accession>A0AAD8GP26</accession>
<dbReference type="AlphaFoldDB" id="A0AAD8GP26"/>
<dbReference type="PROSITE" id="PS51352">
    <property type="entry name" value="THIOREDOXIN_2"/>
    <property type="match status" value="1"/>
</dbReference>
<dbReference type="SUPFAM" id="SSF52833">
    <property type="entry name" value="Thioredoxin-like"/>
    <property type="match status" value="1"/>
</dbReference>
<dbReference type="InterPro" id="IPR036249">
    <property type="entry name" value="Thioredoxin-like_sf"/>
</dbReference>
<dbReference type="PANTHER" id="PTHR10438">
    <property type="entry name" value="THIOREDOXIN"/>
    <property type="match status" value="1"/>
</dbReference>
<feature type="domain" description="Thioredoxin" evidence="1">
    <location>
        <begin position="6"/>
        <end position="132"/>
    </location>
</feature>
<protein>
    <submittedName>
        <fullName evidence="2">Thioredoxin domain-containing protein</fullName>
    </submittedName>
</protein>
<dbReference type="Proteomes" id="UP001237642">
    <property type="component" value="Unassembled WGS sequence"/>
</dbReference>
<organism evidence="2 3">
    <name type="scientific">Heracleum sosnowskyi</name>
    <dbReference type="NCBI Taxonomy" id="360622"/>
    <lineage>
        <taxon>Eukaryota</taxon>
        <taxon>Viridiplantae</taxon>
        <taxon>Streptophyta</taxon>
        <taxon>Embryophyta</taxon>
        <taxon>Tracheophyta</taxon>
        <taxon>Spermatophyta</taxon>
        <taxon>Magnoliopsida</taxon>
        <taxon>eudicotyledons</taxon>
        <taxon>Gunneridae</taxon>
        <taxon>Pentapetalae</taxon>
        <taxon>asterids</taxon>
        <taxon>campanulids</taxon>
        <taxon>Apiales</taxon>
        <taxon>Apiaceae</taxon>
        <taxon>Apioideae</taxon>
        <taxon>apioid superclade</taxon>
        <taxon>Tordylieae</taxon>
        <taxon>Tordyliinae</taxon>
        <taxon>Heracleum</taxon>
    </lineage>
</organism>
<evidence type="ECO:0000313" key="2">
    <source>
        <dbReference type="EMBL" id="KAK1351506.1"/>
    </source>
</evidence>
<sequence length="137" mass="15524">MGWCFSKYDSTAEGSDDQGEFSGGNIHLITDNDVWEQKLAEAEKDNKIVIANFSATWCDPCRMIAPYYRELSEQHPSIMFLSIDVDELIEFSSQWDIKATPTFFFLRNGEQYDKLVGANRPELQNKIASAVDSEAPS</sequence>
<reference evidence="2" key="2">
    <citation type="submission" date="2023-05" db="EMBL/GenBank/DDBJ databases">
        <authorList>
            <person name="Schelkunov M.I."/>
        </authorList>
    </citation>
    <scope>NUCLEOTIDE SEQUENCE</scope>
    <source>
        <strain evidence="2">Hsosn_3</strain>
        <tissue evidence="2">Leaf</tissue>
    </source>
</reference>
<evidence type="ECO:0000313" key="3">
    <source>
        <dbReference type="Proteomes" id="UP001237642"/>
    </source>
</evidence>
<dbReference type="Pfam" id="PF00085">
    <property type="entry name" value="Thioredoxin"/>
    <property type="match status" value="1"/>
</dbReference>